<dbReference type="Proteomes" id="UP000325849">
    <property type="component" value="Unassembled WGS sequence"/>
</dbReference>
<keyword evidence="2" id="KW-0812">Transmembrane</keyword>
<comment type="caution">
    <text evidence="3">The sequence shown here is derived from an EMBL/GenBank/DDBJ whole genome shotgun (WGS) entry which is preliminary data.</text>
</comment>
<proteinExistence type="predicted"/>
<keyword evidence="2" id="KW-1133">Transmembrane helix</keyword>
<name>A0A5N8VNA3_9ACTN</name>
<feature type="compositionally biased region" description="Basic residues" evidence="1">
    <location>
        <begin position="15"/>
        <end position="25"/>
    </location>
</feature>
<feature type="compositionally biased region" description="Polar residues" evidence="1">
    <location>
        <begin position="1"/>
        <end position="10"/>
    </location>
</feature>
<dbReference type="EMBL" id="VJZD01000208">
    <property type="protein sequence ID" value="MPY36262.1"/>
    <property type="molecule type" value="Genomic_DNA"/>
</dbReference>
<feature type="transmembrane region" description="Helical" evidence="2">
    <location>
        <begin position="38"/>
        <end position="59"/>
    </location>
</feature>
<feature type="transmembrane region" description="Helical" evidence="2">
    <location>
        <begin position="65"/>
        <end position="83"/>
    </location>
</feature>
<protein>
    <submittedName>
        <fullName evidence="3">Uncharacterized protein</fullName>
    </submittedName>
</protein>
<evidence type="ECO:0000313" key="3">
    <source>
        <dbReference type="EMBL" id="MPY36262.1"/>
    </source>
</evidence>
<reference evidence="3 4" key="1">
    <citation type="submission" date="2019-07" db="EMBL/GenBank/DDBJ databases">
        <title>New species of Amycolatopsis and Streptomyces.</title>
        <authorList>
            <person name="Duangmal K."/>
            <person name="Teo W.F.A."/>
            <person name="Lipun K."/>
        </authorList>
    </citation>
    <scope>NUCLEOTIDE SEQUENCE [LARGE SCALE GENOMIC DNA]</scope>
    <source>
        <strain evidence="3 4">NBRC 109810</strain>
    </source>
</reference>
<dbReference type="AlphaFoldDB" id="A0A5N8VNA3"/>
<keyword evidence="2" id="KW-0472">Membrane</keyword>
<evidence type="ECO:0000256" key="2">
    <source>
        <dbReference type="SAM" id="Phobius"/>
    </source>
</evidence>
<organism evidence="3 4">
    <name type="scientific">Streptomyces adustus</name>
    <dbReference type="NCBI Taxonomy" id="1609272"/>
    <lineage>
        <taxon>Bacteria</taxon>
        <taxon>Bacillati</taxon>
        <taxon>Actinomycetota</taxon>
        <taxon>Actinomycetes</taxon>
        <taxon>Kitasatosporales</taxon>
        <taxon>Streptomycetaceae</taxon>
        <taxon>Streptomyces</taxon>
    </lineage>
</organism>
<accession>A0A5N8VNA3</accession>
<evidence type="ECO:0000313" key="4">
    <source>
        <dbReference type="Proteomes" id="UP000325849"/>
    </source>
</evidence>
<feature type="region of interest" description="Disordered" evidence="1">
    <location>
        <begin position="1"/>
        <end position="31"/>
    </location>
</feature>
<sequence length="224" mass="24916">MARLSWTSGPSLPPRPRKRHAVNRTRPRDLTGPRFRDVLPALAGTTAAVCAVTAALAMGYRAAGIVVPVAGIALMVCVVAIGVRRGRPGSRRRHGHYTAEELLALDIQGLALAVARMLRRDGWRVRLLPAPDRPRLCARNAAGHRLHVAFRPVAEPLPDEDRPHRHAHRDGAAPQLQLVVHRGMFQDRDIRWAHRQENTFLLDGQALRRWAHGVRLDDLLARTS</sequence>
<keyword evidence="4" id="KW-1185">Reference proteome</keyword>
<gene>
    <name evidence="3" type="ORF">FNH09_35090</name>
</gene>
<evidence type="ECO:0000256" key="1">
    <source>
        <dbReference type="SAM" id="MobiDB-lite"/>
    </source>
</evidence>